<name>A0A2A7NGW0_MYCAG</name>
<proteinExistence type="predicted"/>
<comment type="caution">
    <text evidence="1">The sequence shown here is derived from an EMBL/GenBank/DDBJ whole genome shotgun (WGS) entry which is preliminary data.</text>
</comment>
<dbReference type="AlphaFoldDB" id="A0A2A7NGW0"/>
<keyword evidence="2" id="KW-1185">Reference proteome</keyword>
<dbReference type="EMBL" id="PDCP01000001">
    <property type="protein sequence ID" value="PEG43046.1"/>
    <property type="molecule type" value="Genomic_DNA"/>
</dbReference>
<dbReference type="Proteomes" id="UP000220914">
    <property type="component" value="Unassembled WGS sequence"/>
</dbReference>
<protein>
    <submittedName>
        <fullName evidence="1">Uncharacterized protein</fullName>
    </submittedName>
</protein>
<dbReference type="OrthoDB" id="4727412at2"/>
<gene>
    <name evidence="1" type="ORF">CQY20_00120</name>
</gene>
<organism evidence="1 2">
    <name type="scientific">Mycolicibacterium agri</name>
    <name type="common">Mycobacterium agri</name>
    <dbReference type="NCBI Taxonomy" id="36811"/>
    <lineage>
        <taxon>Bacteria</taxon>
        <taxon>Bacillati</taxon>
        <taxon>Actinomycetota</taxon>
        <taxon>Actinomycetes</taxon>
        <taxon>Mycobacteriales</taxon>
        <taxon>Mycobacteriaceae</taxon>
        <taxon>Mycolicibacterium</taxon>
    </lineage>
</organism>
<dbReference type="RefSeq" id="WP_097937621.1">
    <property type="nucleotide sequence ID" value="NZ_BLKS01000001.1"/>
</dbReference>
<evidence type="ECO:0000313" key="2">
    <source>
        <dbReference type="Proteomes" id="UP000220914"/>
    </source>
</evidence>
<evidence type="ECO:0000313" key="1">
    <source>
        <dbReference type="EMBL" id="PEG43046.1"/>
    </source>
</evidence>
<sequence>MLAVLLGVAALVVSIVAVTREPALPPQPAVPQAAPQQLFVDDADKALCEAIGPLMREASDRTNAFLRTGTPDSPERLNAIAGFKAETADWANRIQKILNEHADPPRYLTRTLQRYIDGLLLYSENMYKERGPDPFDTTTYDSAIVAYGGPLGTCYKVGVRW</sequence>
<reference evidence="1 2" key="1">
    <citation type="submission" date="2017-10" db="EMBL/GenBank/DDBJ databases">
        <title>The new phylogeny of genus Mycobacterium.</title>
        <authorList>
            <person name="Tortoli E."/>
            <person name="Trovato A."/>
            <person name="Cirillo D.M."/>
        </authorList>
    </citation>
    <scope>NUCLEOTIDE SEQUENCE [LARGE SCALE GENOMIC DNA]</scope>
    <source>
        <strain evidence="1 2">CCUG37673</strain>
    </source>
</reference>
<accession>A0A2A7NGW0</accession>